<accession>A0A1B0AR47</accession>
<dbReference type="AlphaFoldDB" id="A0A1B0AR47"/>
<proteinExistence type="predicted"/>
<keyword evidence="2" id="KW-1185">Reference proteome</keyword>
<dbReference type="Proteomes" id="UP000092460">
    <property type="component" value="Unassembled WGS sequence"/>
</dbReference>
<protein>
    <recommendedName>
        <fullName evidence="3">PiggyBac transposable element-derived protein domain-containing protein</fullName>
    </recommendedName>
</protein>
<dbReference type="EnsemblMetazoa" id="GPPI005493-RA">
    <property type="protein sequence ID" value="GPPI005493-PA"/>
    <property type="gene ID" value="GPPI005493"/>
</dbReference>
<dbReference type="EMBL" id="JXJN01002239">
    <property type="status" value="NOT_ANNOTATED_CDS"/>
    <property type="molecule type" value="Genomic_DNA"/>
</dbReference>
<evidence type="ECO:0000313" key="2">
    <source>
        <dbReference type="Proteomes" id="UP000092460"/>
    </source>
</evidence>
<evidence type="ECO:0000313" key="1">
    <source>
        <dbReference type="EnsemblMetazoa" id="GPPI005493-PA"/>
    </source>
</evidence>
<name>A0A1B0AR47_9MUSC</name>
<reference evidence="2" key="1">
    <citation type="submission" date="2015-01" db="EMBL/GenBank/DDBJ databases">
        <authorList>
            <person name="Aksoy S."/>
            <person name="Warren W."/>
            <person name="Wilson R.K."/>
        </authorList>
    </citation>
    <scope>NUCLEOTIDE SEQUENCE [LARGE SCALE GENOMIC DNA]</scope>
    <source>
        <strain evidence="2">IAEA</strain>
    </source>
</reference>
<evidence type="ECO:0008006" key="3">
    <source>
        <dbReference type="Google" id="ProtNLM"/>
    </source>
</evidence>
<dbReference type="VEuPathDB" id="VectorBase:GPPI005493"/>
<sequence>MYTDRYYTSLPLAKELMQMKCHLTAAIQTNRKAWKDKRIVTLLSTWNNTGMTSTTKSYMRGGSEVIVSKPNVVLDYIHSMGRILFVFAFSTTEVHFSDARTQKCHKVVALLSKKTLGVRRVKYVFGRPVDAPKKSWSSFIGNHSLALMFRFSVFIYLTKAIEDWEWNDKVTLTNKRNISNHFAMAIEIICVICDSLTAN</sequence>
<organism evidence="1 2">
    <name type="scientific">Glossina palpalis gambiensis</name>
    <dbReference type="NCBI Taxonomy" id="67801"/>
    <lineage>
        <taxon>Eukaryota</taxon>
        <taxon>Metazoa</taxon>
        <taxon>Ecdysozoa</taxon>
        <taxon>Arthropoda</taxon>
        <taxon>Hexapoda</taxon>
        <taxon>Insecta</taxon>
        <taxon>Pterygota</taxon>
        <taxon>Neoptera</taxon>
        <taxon>Endopterygota</taxon>
        <taxon>Diptera</taxon>
        <taxon>Brachycera</taxon>
        <taxon>Muscomorpha</taxon>
        <taxon>Hippoboscoidea</taxon>
        <taxon>Glossinidae</taxon>
        <taxon>Glossina</taxon>
    </lineage>
</organism>
<reference evidence="1" key="2">
    <citation type="submission" date="2020-05" db="UniProtKB">
        <authorList>
            <consortium name="EnsemblMetazoa"/>
        </authorList>
    </citation>
    <scope>IDENTIFICATION</scope>
    <source>
        <strain evidence="1">IAEA</strain>
    </source>
</reference>